<feature type="transmembrane region" description="Helical" evidence="7">
    <location>
        <begin position="122"/>
        <end position="142"/>
    </location>
</feature>
<keyword evidence="5 6" id="KW-0482">Metalloprotease</keyword>
<feature type="transmembrane region" description="Helical" evidence="7">
    <location>
        <begin position="6"/>
        <end position="25"/>
    </location>
</feature>
<evidence type="ECO:0000256" key="4">
    <source>
        <dbReference type="ARBA" id="ARBA00022833"/>
    </source>
</evidence>
<evidence type="ECO:0000256" key="7">
    <source>
        <dbReference type="SAM" id="Phobius"/>
    </source>
</evidence>
<feature type="domain" description="Peptidase M48" evidence="8">
    <location>
        <begin position="245"/>
        <end position="413"/>
    </location>
</feature>
<evidence type="ECO:0000256" key="2">
    <source>
        <dbReference type="ARBA" id="ARBA00022723"/>
    </source>
</evidence>
<comment type="similarity">
    <text evidence="6">Belongs to the peptidase M48 family.</text>
</comment>
<accession>A0ABQ7HZI7</accession>
<protein>
    <recommendedName>
        <fullName evidence="8">Peptidase M48 domain-containing protein</fullName>
    </recommendedName>
</protein>
<name>A0ABQ7HZI7_9MICR</name>
<keyword evidence="1 6" id="KW-0645">Protease</keyword>
<dbReference type="Pfam" id="PF01435">
    <property type="entry name" value="Peptidase_M48"/>
    <property type="match status" value="1"/>
</dbReference>
<evidence type="ECO:0000256" key="6">
    <source>
        <dbReference type="RuleBase" id="RU003983"/>
    </source>
</evidence>
<keyword evidence="3 6" id="KW-0378">Hydrolase</keyword>
<evidence type="ECO:0000256" key="1">
    <source>
        <dbReference type="ARBA" id="ARBA00022670"/>
    </source>
</evidence>
<keyword evidence="4 6" id="KW-0862">Zinc</keyword>
<dbReference type="Proteomes" id="UP001516464">
    <property type="component" value="Unassembled WGS sequence"/>
</dbReference>
<evidence type="ECO:0000313" key="10">
    <source>
        <dbReference type="Proteomes" id="UP001516464"/>
    </source>
</evidence>
<feature type="transmembrane region" description="Helical" evidence="7">
    <location>
        <begin position="324"/>
        <end position="341"/>
    </location>
</feature>
<keyword evidence="10" id="KW-1185">Reference proteome</keyword>
<dbReference type="InterPro" id="IPR001915">
    <property type="entry name" value="Peptidase_M48"/>
</dbReference>
<gene>
    <name evidence="9" type="ORF">TCON_1225</name>
</gene>
<feature type="transmembrane region" description="Helical" evidence="7">
    <location>
        <begin position="295"/>
        <end position="312"/>
    </location>
</feature>
<evidence type="ECO:0000256" key="3">
    <source>
        <dbReference type="ARBA" id="ARBA00022801"/>
    </source>
</evidence>
<comment type="cofactor">
    <cofactor evidence="6">
        <name>Zn(2+)</name>
        <dbReference type="ChEBI" id="CHEBI:29105"/>
    </cofactor>
    <text evidence="6">Binds 1 zinc ion per subunit.</text>
</comment>
<feature type="transmembrane region" description="Helical" evidence="7">
    <location>
        <begin position="154"/>
        <end position="178"/>
    </location>
</feature>
<keyword evidence="7" id="KW-0812">Transmembrane</keyword>
<evidence type="ECO:0000259" key="8">
    <source>
        <dbReference type="Pfam" id="PF01435"/>
    </source>
</evidence>
<sequence>MNKIIKYSFIGFFGMTLFIISYELINMVSFKRHLSNGGLGIPSESHTHALASADPEEFIASQKYATNKRIFSVSIDLLANTSYIVISLLFLYLPFQKASLNLAKKRITIIGQEFRDLKRIEINYLCFLGGLYAIVSLTVNILRAKEMSIVNIISYFMIYFFIYLFIAPFVLLIVYILLTKFQKKFIFACYLAYIIKLLPDLLIHDKVDLTKMELMDINEFPEEIQNVLSKYKLENKVYKEKTPGKDLNAALIGYGSGMRMEIYGDYKNFTSGNLYSVFLHEIGHAEEKSLLRKSIIYFTLLFLEMALILLIYERLAIKFTNSDISYFTAFLVLTFIYRILLRQWLFALYKMGSQMSEINSDLFTIQFNYHEELANTLYNIGLKSRDYMSPTVLYNVLRSTHPSLFSRIEYLTSSR</sequence>
<dbReference type="EMBL" id="SBIQ01000074">
    <property type="protein sequence ID" value="KAF7683555.1"/>
    <property type="molecule type" value="Genomic_DNA"/>
</dbReference>
<evidence type="ECO:0000313" key="9">
    <source>
        <dbReference type="EMBL" id="KAF7683555.1"/>
    </source>
</evidence>
<keyword evidence="7" id="KW-1133">Transmembrane helix</keyword>
<keyword evidence="2" id="KW-0479">Metal-binding</keyword>
<reference evidence="9 10" key="1">
    <citation type="submission" date="2019-01" db="EMBL/GenBank/DDBJ databases">
        <title>Genomes sequencing and comparative genomics of infectious freshwater microsporidia, Cucumispora dikerogammari and Thelohania contejeani.</title>
        <authorList>
            <person name="Cormier A."/>
            <person name="Giraud I."/>
            <person name="Wattier R."/>
            <person name="Teixeira M."/>
            <person name="Grandjean F."/>
            <person name="Rigaud T."/>
            <person name="Cordaux R."/>
        </authorList>
    </citation>
    <scope>NUCLEOTIDE SEQUENCE [LARGE SCALE GENOMIC DNA]</scope>
    <source>
        <strain evidence="9">T1</strain>
        <tissue evidence="9">Spores</tissue>
    </source>
</reference>
<proteinExistence type="inferred from homology"/>
<feature type="transmembrane region" description="Helical" evidence="7">
    <location>
        <begin position="77"/>
        <end position="95"/>
    </location>
</feature>
<feature type="transmembrane region" description="Helical" evidence="7">
    <location>
        <begin position="184"/>
        <end position="203"/>
    </location>
</feature>
<keyword evidence="7" id="KW-0472">Membrane</keyword>
<evidence type="ECO:0000256" key="5">
    <source>
        <dbReference type="ARBA" id="ARBA00023049"/>
    </source>
</evidence>
<organism evidence="9 10">
    <name type="scientific">Astathelohania contejeani</name>
    <dbReference type="NCBI Taxonomy" id="164912"/>
    <lineage>
        <taxon>Eukaryota</taxon>
        <taxon>Fungi</taxon>
        <taxon>Fungi incertae sedis</taxon>
        <taxon>Microsporidia</taxon>
        <taxon>Astathelohaniidae</taxon>
        <taxon>Astathelohania</taxon>
    </lineage>
</organism>
<comment type="caution">
    <text evidence="9">The sequence shown here is derived from an EMBL/GenBank/DDBJ whole genome shotgun (WGS) entry which is preliminary data.</text>
</comment>